<gene>
    <name evidence="1" type="ORF">LOK49_LG11G02134</name>
</gene>
<dbReference type="Proteomes" id="UP001060215">
    <property type="component" value="Chromosome 12"/>
</dbReference>
<protein>
    <submittedName>
        <fullName evidence="1">Uncharacterized protein</fullName>
    </submittedName>
</protein>
<name>A0ACC0FZK2_9ERIC</name>
<organism evidence="1 2">
    <name type="scientific">Camellia lanceoleosa</name>
    <dbReference type="NCBI Taxonomy" id="1840588"/>
    <lineage>
        <taxon>Eukaryota</taxon>
        <taxon>Viridiplantae</taxon>
        <taxon>Streptophyta</taxon>
        <taxon>Embryophyta</taxon>
        <taxon>Tracheophyta</taxon>
        <taxon>Spermatophyta</taxon>
        <taxon>Magnoliopsida</taxon>
        <taxon>eudicotyledons</taxon>
        <taxon>Gunneridae</taxon>
        <taxon>Pentapetalae</taxon>
        <taxon>asterids</taxon>
        <taxon>Ericales</taxon>
        <taxon>Theaceae</taxon>
        <taxon>Camellia</taxon>
    </lineage>
</organism>
<evidence type="ECO:0000313" key="2">
    <source>
        <dbReference type="Proteomes" id="UP001060215"/>
    </source>
</evidence>
<accession>A0ACC0FZK2</accession>
<proteinExistence type="predicted"/>
<reference evidence="1 2" key="1">
    <citation type="journal article" date="2022" name="Plant J.">
        <title>Chromosome-level genome of Camellia lanceoleosa provides a valuable resource for understanding genome evolution and self-incompatibility.</title>
        <authorList>
            <person name="Gong W."/>
            <person name="Xiao S."/>
            <person name="Wang L."/>
            <person name="Liao Z."/>
            <person name="Chang Y."/>
            <person name="Mo W."/>
            <person name="Hu G."/>
            <person name="Li W."/>
            <person name="Zhao G."/>
            <person name="Zhu H."/>
            <person name="Hu X."/>
            <person name="Ji K."/>
            <person name="Xiang X."/>
            <person name="Song Q."/>
            <person name="Yuan D."/>
            <person name="Jin S."/>
            <person name="Zhang L."/>
        </authorList>
    </citation>
    <scope>NUCLEOTIDE SEQUENCE [LARGE SCALE GENOMIC DNA]</scope>
    <source>
        <strain evidence="1">SQ_2022a</strain>
    </source>
</reference>
<keyword evidence="2" id="KW-1185">Reference proteome</keyword>
<sequence length="322" mass="35224">MAFSFSHLLLLLHLPSLPSPKSSNPTLLLAPSIPILFLSPSPKPPPPPIRPFYSAPGSLLRRNRNLSQRRSCPTPIRPKNEDEWGGSRCLGLKPGSWTVGREEPEPDAEPLTEVVGVRDPPKDEDEWGSEEDCVNSGTNDDGSALGEEARVVDDDDDKLMELKRYTAFSELLPLLAAGTTPLLKVERICQAINTNSLTIENSTILSSPFATVSFSASATFEVQTPSRIQVEFKEGTLQPPEIKPSINLPENIDIFGQKINLSPVQQSLNPLQEAVSSIARAISGQAPLKVPIPGEQSKSWLLITYLDKDLRISEGWRTVCAC</sequence>
<evidence type="ECO:0000313" key="1">
    <source>
        <dbReference type="EMBL" id="KAI7993713.1"/>
    </source>
</evidence>
<comment type="caution">
    <text evidence="1">The sequence shown here is derived from an EMBL/GenBank/DDBJ whole genome shotgun (WGS) entry which is preliminary data.</text>
</comment>
<dbReference type="EMBL" id="CM045769">
    <property type="protein sequence ID" value="KAI7993713.1"/>
    <property type="molecule type" value="Genomic_DNA"/>
</dbReference>